<keyword evidence="6 8" id="KW-1133">Transmembrane helix</keyword>
<reference evidence="10 12" key="2">
    <citation type="submission" date="2019-05" db="EMBL/GenBank/DDBJ databases">
        <title>Pasteurellaceae isolates from reptiles.</title>
        <authorList>
            <person name="Bojesen A.M."/>
            <person name="Lund E."/>
        </authorList>
    </citation>
    <scope>NUCLEOTIDE SEQUENCE [LARGE SCALE GENOMIC DNA]</scope>
    <source>
        <strain evidence="10 12">ELNT2x</strain>
    </source>
</reference>
<evidence type="ECO:0000256" key="4">
    <source>
        <dbReference type="ARBA" id="ARBA00022475"/>
    </source>
</evidence>
<evidence type="ECO:0000256" key="3">
    <source>
        <dbReference type="ARBA" id="ARBA00022448"/>
    </source>
</evidence>
<feature type="transmembrane region" description="Helical" evidence="8">
    <location>
        <begin position="31"/>
        <end position="60"/>
    </location>
</feature>
<evidence type="ECO:0000256" key="7">
    <source>
        <dbReference type="ARBA" id="ARBA00023136"/>
    </source>
</evidence>
<name>A0A4R3Y9P2_9PAST</name>
<keyword evidence="12" id="KW-1185">Reference proteome</keyword>
<feature type="transmembrane region" description="Helical" evidence="8">
    <location>
        <begin position="66"/>
        <end position="90"/>
    </location>
</feature>
<dbReference type="Proteomes" id="UP000294619">
    <property type="component" value="Unassembled WGS sequence"/>
</dbReference>
<evidence type="ECO:0000256" key="1">
    <source>
        <dbReference type="ARBA" id="ARBA00004651"/>
    </source>
</evidence>
<feature type="transmembrane region" description="Helical" evidence="8">
    <location>
        <begin position="191"/>
        <end position="208"/>
    </location>
</feature>
<feature type="transmembrane region" description="Helical" evidence="8">
    <location>
        <begin position="165"/>
        <end position="182"/>
    </location>
</feature>
<sequence length="242" mass="26614">MNFTANKHTTPSASNTWGSLIKLTLPIAMGYYAAGIAYGILGVGAGLPIWLVVLLSIVVYSGAAQYAAIPLFASAAGFLPLVIGTLLISLRQLFYTLALHTDLPQKGWQRWYTTASITDESYALATTQEQHQRQSNITKINFLCQFYWVSASLIGALLGAELADAIPHLAFALPCLFIILAYEQYRQNRHLFPLLLALSAFIACKLLAPGWVMLAAILCCILVILIRYHLQLGKKLSKENIR</sequence>
<keyword evidence="3" id="KW-0813">Transport</keyword>
<comment type="subcellular location">
    <subcellularLocation>
        <location evidence="1">Cell membrane</location>
        <topology evidence="1">Multi-pass membrane protein</topology>
    </subcellularLocation>
</comment>
<gene>
    <name evidence="9" type="ORF">EDC16_10350</name>
    <name evidence="10" type="ORF">FHQ21_03800</name>
</gene>
<dbReference type="RefSeq" id="WP_132965551.1">
    <property type="nucleotide sequence ID" value="NZ_LEKL01000078.1"/>
</dbReference>
<keyword evidence="5 8" id="KW-0812">Transmembrane</keyword>
<accession>A0A4R3Y9P2</accession>
<evidence type="ECO:0000313" key="9">
    <source>
        <dbReference type="EMBL" id="TCV88697.1"/>
    </source>
</evidence>
<dbReference type="PANTHER" id="PTHR34979">
    <property type="entry name" value="INNER MEMBRANE PROTEIN YGAZ"/>
    <property type="match status" value="1"/>
</dbReference>
<comment type="similarity">
    <text evidence="2">Belongs to the AzlC family.</text>
</comment>
<comment type="caution">
    <text evidence="9">The sequence shown here is derived from an EMBL/GenBank/DDBJ whole genome shotgun (WGS) entry which is preliminary data.</text>
</comment>
<organism evidence="9 11">
    <name type="scientific">Testudinibacter aquarius</name>
    <dbReference type="NCBI Taxonomy" id="1524974"/>
    <lineage>
        <taxon>Bacteria</taxon>
        <taxon>Pseudomonadati</taxon>
        <taxon>Pseudomonadota</taxon>
        <taxon>Gammaproteobacteria</taxon>
        <taxon>Pasteurellales</taxon>
        <taxon>Pasteurellaceae</taxon>
        <taxon>Testudinibacter</taxon>
    </lineage>
</organism>
<keyword evidence="4" id="KW-1003">Cell membrane</keyword>
<dbReference type="EMBL" id="VDGV01000024">
    <property type="protein sequence ID" value="TNG92682.1"/>
    <property type="molecule type" value="Genomic_DNA"/>
</dbReference>
<dbReference type="InterPro" id="IPR011606">
    <property type="entry name" value="Brnchd-chn_aa_trnsp_permease"/>
</dbReference>
<dbReference type="GO" id="GO:1903785">
    <property type="term" value="P:L-valine transmembrane transport"/>
    <property type="evidence" value="ECO:0007669"/>
    <property type="project" value="TreeGrafter"/>
</dbReference>
<evidence type="ECO:0000313" key="12">
    <source>
        <dbReference type="Proteomes" id="UP000305526"/>
    </source>
</evidence>
<feature type="transmembrane region" description="Helical" evidence="8">
    <location>
        <begin position="140"/>
        <end position="159"/>
    </location>
</feature>
<evidence type="ECO:0000256" key="8">
    <source>
        <dbReference type="SAM" id="Phobius"/>
    </source>
</evidence>
<dbReference type="PANTHER" id="PTHR34979:SF1">
    <property type="entry name" value="INNER MEMBRANE PROTEIN YGAZ"/>
    <property type="match status" value="1"/>
</dbReference>
<dbReference type="GO" id="GO:0005886">
    <property type="term" value="C:plasma membrane"/>
    <property type="evidence" value="ECO:0007669"/>
    <property type="project" value="UniProtKB-SubCell"/>
</dbReference>
<evidence type="ECO:0000256" key="2">
    <source>
        <dbReference type="ARBA" id="ARBA00010735"/>
    </source>
</evidence>
<evidence type="ECO:0000256" key="5">
    <source>
        <dbReference type="ARBA" id="ARBA00022692"/>
    </source>
</evidence>
<dbReference type="Pfam" id="PF03591">
    <property type="entry name" value="AzlC"/>
    <property type="match status" value="1"/>
</dbReference>
<evidence type="ECO:0000313" key="11">
    <source>
        <dbReference type="Proteomes" id="UP000294619"/>
    </source>
</evidence>
<dbReference type="EMBL" id="SMCP01000003">
    <property type="protein sequence ID" value="TCV88697.1"/>
    <property type="molecule type" value="Genomic_DNA"/>
</dbReference>
<reference evidence="9 11" key="1">
    <citation type="submission" date="2019-03" db="EMBL/GenBank/DDBJ databases">
        <title>Genomic Encyclopedia of Type Strains, Phase IV (KMG-IV): sequencing the most valuable type-strain genomes for metagenomic binning, comparative biology and taxonomic classification.</title>
        <authorList>
            <person name="Goeker M."/>
        </authorList>
    </citation>
    <scope>NUCLEOTIDE SEQUENCE [LARGE SCALE GENOMIC DNA]</scope>
    <source>
        <strain evidence="9 11">DSM 28140</strain>
    </source>
</reference>
<proteinExistence type="inferred from homology"/>
<evidence type="ECO:0000313" key="10">
    <source>
        <dbReference type="EMBL" id="TNG92682.1"/>
    </source>
</evidence>
<protein>
    <submittedName>
        <fullName evidence="9">4-azaleucine resistance transporter AzlC</fullName>
    </submittedName>
    <submittedName>
        <fullName evidence="10">AzlC family ABC transporter permease</fullName>
    </submittedName>
</protein>
<dbReference type="Proteomes" id="UP000305526">
    <property type="component" value="Unassembled WGS sequence"/>
</dbReference>
<evidence type="ECO:0000256" key="6">
    <source>
        <dbReference type="ARBA" id="ARBA00022989"/>
    </source>
</evidence>
<dbReference type="AlphaFoldDB" id="A0A4R3Y9P2"/>
<keyword evidence="7 8" id="KW-0472">Membrane</keyword>